<evidence type="ECO:0000256" key="5">
    <source>
        <dbReference type="ARBA" id="ARBA00022833"/>
    </source>
</evidence>
<evidence type="ECO:0000256" key="2">
    <source>
        <dbReference type="ARBA" id="ARBA00022598"/>
    </source>
</evidence>
<protein>
    <recommendedName>
        <fullName evidence="9">7-cyano-7-deazaguanine synthase</fullName>
        <ecNumber evidence="9">6.3.4.20</ecNumber>
    </recommendedName>
</protein>
<evidence type="ECO:0000313" key="12">
    <source>
        <dbReference type="Proteomes" id="UP000001747"/>
    </source>
</evidence>
<accession>C3MNH9</accession>
<name>C3MNH9_SACI2</name>
<evidence type="ECO:0000256" key="4">
    <source>
        <dbReference type="ARBA" id="ARBA00022741"/>
    </source>
</evidence>
<dbReference type="PANTHER" id="PTHR42914:SF1">
    <property type="entry name" value="7-CYANO-7-DEAZAGUANINE SYNTHASE"/>
    <property type="match status" value="1"/>
</dbReference>
<keyword evidence="4" id="KW-0547">Nucleotide-binding</keyword>
<dbReference type="InterPro" id="IPR018317">
    <property type="entry name" value="QueC"/>
</dbReference>
<dbReference type="AlphaFoldDB" id="C3MNH9"/>
<comment type="catalytic activity">
    <reaction evidence="10">
        <text>7-carboxy-7-carbaguanine + NH4(+) + 2 ATP = 7-cyano-7-carbaguanine + 2 AMP + 2 diphosphate + 2 H(+)</text>
        <dbReference type="Rhea" id="RHEA:27982"/>
        <dbReference type="ChEBI" id="CHEBI:15378"/>
        <dbReference type="ChEBI" id="CHEBI:28938"/>
        <dbReference type="ChEBI" id="CHEBI:30616"/>
        <dbReference type="ChEBI" id="CHEBI:33019"/>
        <dbReference type="ChEBI" id="CHEBI:45075"/>
        <dbReference type="ChEBI" id="CHEBI:61036"/>
        <dbReference type="ChEBI" id="CHEBI:456215"/>
        <dbReference type="EC" id="6.3.4.20"/>
    </reaction>
</comment>
<evidence type="ECO:0000256" key="10">
    <source>
        <dbReference type="ARBA" id="ARBA00047890"/>
    </source>
</evidence>
<evidence type="ECO:0000256" key="6">
    <source>
        <dbReference type="ARBA" id="ARBA00022840"/>
    </source>
</evidence>
<dbReference type="GO" id="GO:0016874">
    <property type="term" value="F:ligase activity"/>
    <property type="evidence" value="ECO:0007669"/>
    <property type="project" value="UniProtKB-KW"/>
</dbReference>
<dbReference type="Gene3D" id="3.40.50.620">
    <property type="entry name" value="HUPs"/>
    <property type="match status" value="1"/>
</dbReference>
<evidence type="ECO:0000256" key="3">
    <source>
        <dbReference type="ARBA" id="ARBA00022723"/>
    </source>
</evidence>
<gene>
    <name evidence="11" type="ordered locus">LS215_0894</name>
</gene>
<evidence type="ECO:0000256" key="9">
    <source>
        <dbReference type="ARBA" id="ARBA00039149"/>
    </source>
</evidence>
<comment type="pathway">
    <text evidence="1">Purine metabolism; 7-cyano-7-deazaguanine biosynthesis.</text>
</comment>
<evidence type="ECO:0000313" key="11">
    <source>
        <dbReference type="EMBL" id="ACP34942.1"/>
    </source>
</evidence>
<evidence type="ECO:0000256" key="7">
    <source>
        <dbReference type="ARBA" id="ARBA00037768"/>
    </source>
</evidence>
<keyword evidence="6" id="KW-0067">ATP-binding</keyword>
<dbReference type="OrthoDB" id="6532at2157"/>
<dbReference type="GO" id="GO:0046872">
    <property type="term" value="F:metal ion binding"/>
    <property type="evidence" value="ECO:0007669"/>
    <property type="project" value="UniProtKB-KW"/>
</dbReference>
<dbReference type="Pfam" id="PF06508">
    <property type="entry name" value="QueC"/>
    <property type="match status" value="1"/>
</dbReference>
<reference evidence="11 12" key="1">
    <citation type="journal article" date="2009" name="Proc. Natl. Acad. Sci. U.S.A.">
        <title>Biogeography of the Sulfolobus islandicus pan-genome.</title>
        <authorList>
            <person name="Reno M.L."/>
            <person name="Held N.L."/>
            <person name="Fields C.J."/>
            <person name="Burke P.V."/>
            <person name="Whitaker R.J."/>
        </authorList>
    </citation>
    <scope>NUCLEOTIDE SEQUENCE [LARGE SCALE GENOMIC DNA]</scope>
    <source>
        <strain evidence="12">L.S.2.15 / Lassen #1</strain>
    </source>
</reference>
<dbReference type="Proteomes" id="UP000001747">
    <property type="component" value="Chromosome"/>
</dbReference>
<dbReference type="KEGG" id="sis:LS215_0894"/>
<dbReference type="HOGENOM" id="CLU_081854_1_0_2"/>
<evidence type="ECO:0000256" key="8">
    <source>
        <dbReference type="ARBA" id="ARBA00037993"/>
    </source>
</evidence>
<keyword evidence="2" id="KW-0436">Ligase</keyword>
<comment type="function">
    <text evidence="7">Catalyzes the ATP-dependent conversion of 7-carboxy-7-deazaguanine (CDG) to 7-cyano-7-deazaguanine (preQ(0)).</text>
</comment>
<organism evidence="11 12">
    <name type="scientific">Saccharolobus islandicus (strain L.S.2.15 / Lassen #1)</name>
    <name type="common">Sulfolobus islandicus</name>
    <dbReference type="NCBI Taxonomy" id="429572"/>
    <lineage>
        <taxon>Archaea</taxon>
        <taxon>Thermoproteota</taxon>
        <taxon>Thermoprotei</taxon>
        <taxon>Sulfolobales</taxon>
        <taxon>Sulfolobaceae</taxon>
        <taxon>Saccharolobus</taxon>
    </lineage>
</organism>
<keyword evidence="5" id="KW-0862">Zinc</keyword>
<dbReference type="GO" id="GO:0005524">
    <property type="term" value="F:ATP binding"/>
    <property type="evidence" value="ECO:0007669"/>
    <property type="project" value="UniProtKB-KW"/>
</dbReference>
<dbReference type="PANTHER" id="PTHR42914">
    <property type="entry name" value="7-CYANO-7-DEAZAGUANINE SYNTHASE"/>
    <property type="match status" value="1"/>
</dbReference>
<dbReference type="InterPro" id="IPR014729">
    <property type="entry name" value="Rossmann-like_a/b/a_fold"/>
</dbReference>
<sequence length="213" mass="24650">MKINKAKKLLEIDIMKFLLLFSSGLDSSSVAYYYAKKSLDFDCLFINYGQSSARMQLKYGKIICEKLKRRLIIINAKNLGEAFVNNDWLRPHEPIIHRNLVIVPIAIAYAKQNGYERVIMATIKEDCEYEPNRRDVMEKLKELGEILGVRFETPFVNFPKYLLLKIGIKSGLDPSLTYSCLLGHKYHCGKCSQCLKRIEAFKQAKIRDPTIYK</sequence>
<keyword evidence="3" id="KW-0479">Metal-binding</keyword>
<proteinExistence type="inferred from homology"/>
<comment type="similarity">
    <text evidence="8">Belongs to the QueC family.</text>
</comment>
<dbReference type="EC" id="6.3.4.20" evidence="9"/>
<evidence type="ECO:0000256" key="1">
    <source>
        <dbReference type="ARBA" id="ARBA00005061"/>
    </source>
</evidence>
<dbReference type="GeneID" id="7797396"/>
<dbReference type="SUPFAM" id="SSF52402">
    <property type="entry name" value="Adenine nucleotide alpha hydrolases-like"/>
    <property type="match status" value="1"/>
</dbReference>
<dbReference type="EMBL" id="CP001399">
    <property type="protein sequence ID" value="ACP34942.1"/>
    <property type="molecule type" value="Genomic_DNA"/>
</dbReference>
<dbReference type="RefSeq" id="WP_012713324.1">
    <property type="nucleotide sequence ID" value="NC_012589.1"/>
</dbReference>